<sequence>MQRQRRRGHDVVEGSDFNSAEMEPKGSAMDVHGPVHSPRLFTTPGESVWNLQVKKASDRKGDKNKSEPQTFTRWREAPGLHPIKSWPQCQRKKSVLHGTNSPPLSPK</sequence>
<reference evidence="2 3" key="1">
    <citation type="submission" date="2017-12" db="EMBL/GenBank/DDBJ databases">
        <title>Integrating genomic resources of turbot (Scophthalmus maximus) in depth evaluation of genetic and physical mapping variation across individuals.</title>
        <authorList>
            <person name="Martinez P."/>
        </authorList>
    </citation>
    <scope>NUCLEOTIDE SEQUENCE [LARGE SCALE GENOMIC DNA]</scope>
</reference>
<gene>
    <name evidence="2" type="ORF">SMAX5B_019554</name>
</gene>
<evidence type="ECO:0000313" key="2">
    <source>
        <dbReference type="EMBL" id="AWP10300.1"/>
    </source>
</evidence>
<evidence type="ECO:0000256" key="1">
    <source>
        <dbReference type="SAM" id="MobiDB-lite"/>
    </source>
</evidence>
<protein>
    <submittedName>
        <fullName evidence="2">Uncharacterized protein</fullName>
    </submittedName>
</protein>
<dbReference type="EMBL" id="CP026253">
    <property type="protein sequence ID" value="AWP10300.1"/>
    <property type="molecule type" value="Genomic_DNA"/>
</dbReference>
<evidence type="ECO:0000313" key="3">
    <source>
        <dbReference type="Proteomes" id="UP000246464"/>
    </source>
</evidence>
<feature type="compositionally biased region" description="Basic and acidic residues" evidence="1">
    <location>
        <begin position="55"/>
        <end position="66"/>
    </location>
</feature>
<accession>A0A2U9C2Q5</accession>
<proteinExistence type="predicted"/>
<dbReference type="AlphaFoldDB" id="A0A2U9C2Q5"/>
<organism evidence="2 3">
    <name type="scientific">Scophthalmus maximus</name>
    <name type="common">Turbot</name>
    <name type="synonym">Psetta maxima</name>
    <dbReference type="NCBI Taxonomy" id="52904"/>
    <lineage>
        <taxon>Eukaryota</taxon>
        <taxon>Metazoa</taxon>
        <taxon>Chordata</taxon>
        <taxon>Craniata</taxon>
        <taxon>Vertebrata</taxon>
        <taxon>Euteleostomi</taxon>
        <taxon>Actinopterygii</taxon>
        <taxon>Neopterygii</taxon>
        <taxon>Teleostei</taxon>
        <taxon>Neoteleostei</taxon>
        <taxon>Acanthomorphata</taxon>
        <taxon>Carangaria</taxon>
        <taxon>Pleuronectiformes</taxon>
        <taxon>Pleuronectoidei</taxon>
        <taxon>Scophthalmidae</taxon>
        <taxon>Scophthalmus</taxon>
    </lineage>
</organism>
<feature type="region of interest" description="Disordered" evidence="1">
    <location>
        <begin position="1"/>
        <end position="107"/>
    </location>
</feature>
<keyword evidence="3" id="KW-1185">Reference proteome</keyword>
<name>A0A2U9C2Q5_SCOMX</name>
<feature type="compositionally biased region" description="Polar residues" evidence="1">
    <location>
        <begin position="97"/>
        <end position="107"/>
    </location>
</feature>
<dbReference type="Proteomes" id="UP000246464">
    <property type="component" value="Chromosome 11"/>
</dbReference>